<evidence type="ECO:0000259" key="9">
    <source>
        <dbReference type="Pfam" id="PF08532"/>
    </source>
</evidence>
<dbReference type="SUPFAM" id="SSF51445">
    <property type="entry name" value="(Trans)glycosidases"/>
    <property type="match status" value="1"/>
</dbReference>
<protein>
    <recommendedName>
        <fullName evidence="3">beta-galactosidase</fullName>
        <ecNumber evidence="3">3.2.1.23</ecNumber>
    </recommendedName>
</protein>
<dbReference type="InterPro" id="IPR013738">
    <property type="entry name" value="Beta_galactosidase_Trimer"/>
</dbReference>
<comment type="caution">
    <text evidence="10">The sequence shown here is derived from an EMBL/GenBank/DDBJ whole genome shotgun (WGS) entry which is preliminary data.</text>
</comment>
<dbReference type="Pfam" id="PF08532">
    <property type="entry name" value="Glyco_hydro_42M"/>
    <property type="match status" value="1"/>
</dbReference>
<dbReference type="InterPro" id="IPR029062">
    <property type="entry name" value="Class_I_gatase-like"/>
</dbReference>
<evidence type="ECO:0000313" key="10">
    <source>
        <dbReference type="EMBL" id="MDA1362150.1"/>
    </source>
</evidence>
<evidence type="ECO:0000256" key="3">
    <source>
        <dbReference type="ARBA" id="ARBA00012756"/>
    </source>
</evidence>
<feature type="domain" description="Glycoside hydrolase family 42 N-terminal" evidence="8">
    <location>
        <begin position="45"/>
        <end position="408"/>
    </location>
</feature>
<gene>
    <name evidence="10" type="ORF">O1R50_21165</name>
</gene>
<dbReference type="PANTHER" id="PTHR36447">
    <property type="entry name" value="BETA-GALACTOSIDASE GANA"/>
    <property type="match status" value="1"/>
</dbReference>
<dbReference type="InterPro" id="IPR017853">
    <property type="entry name" value="GH"/>
</dbReference>
<dbReference type="InterPro" id="IPR013529">
    <property type="entry name" value="Glyco_hydro_42_N"/>
</dbReference>
<feature type="domain" description="Beta-galactosidase trimerisation" evidence="9">
    <location>
        <begin position="420"/>
        <end position="629"/>
    </location>
</feature>
<dbReference type="RefSeq" id="WP_270112199.1">
    <property type="nucleotide sequence ID" value="NZ_JAPZVP010000020.1"/>
</dbReference>
<keyword evidence="6" id="KW-0862">Zinc</keyword>
<dbReference type="GO" id="GO:0004565">
    <property type="term" value="F:beta-galactosidase activity"/>
    <property type="evidence" value="ECO:0007669"/>
    <property type="project" value="UniProtKB-EC"/>
</dbReference>
<evidence type="ECO:0000256" key="1">
    <source>
        <dbReference type="ARBA" id="ARBA00001412"/>
    </source>
</evidence>
<evidence type="ECO:0000256" key="5">
    <source>
        <dbReference type="ARBA" id="ARBA00022801"/>
    </source>
</evidence>
<dbReference type="Proteomes" id="UP001146067">
    <property type="component" value="Unassembled WGS sequence"/>
</dbReference>
<dbReference type="Gene3D" id="3.20.20.80">
    <property type="entry name" value="Glycosidases"/>
    <property type="match status" value="1"/>
</dbReference>
<dbReference type="SUPFAM" id="SSF52317">
    <property type="entry name" value="Class I glutamine amidotransferase-like"/>
    <property type="match status" value="1"/>
</dbReference>
<name>A0A9X3PNG8_9ACTN</name>
<reference evidence="10" key="1">
    <citation type="submission" date="2022-12" db="EMBL/GenBank/DDBJ databases">
        <title>Gycomyces niveus sp.nov.,a novel actinomycete isolated from soil in Shouguan.</title>
        <authorList>
            <person name="Yang X."/>
        </authorList>
    </citation>
    <scope>NUCLEOTIDE SEQUENCE</scope>
    <source>
        <strain evidence="10">NEAU-A15</strain>
    </source>
</reference>
<dbReference type="PANTHER" id="PTHR36447:SF2">
    <property type="entry name" value="BETA-GALACTOSIDASE YESZ"/>
    <property type="match status" value="1"/>
</dbReference>
<keyword evidence="11" id="KW-1185">Reference proteome</keyword>
<dbReference type="GO" id="GO:0009341">
    <property type="term" value="C:beta-galactosidase complex"/>
    <property type="evidence" value="ECO:0007669"/>
    <property type="project" value="InterPro"/>
</dbReference>
<keyword evidence="7 10" id="KW-0326">Glycosidase</keyword>
<evidence type="ECO:0000256" key="4">
    <source>
        <dbReference type="ARBA" id="ARBA00022723"/>
    </source>
</evidence>
<keyword evidence="4" id="KW-0479">Metal-binding</keyword>
<dbReference type="Gene3D" id="3.40.50.880">
    <property type="match status" value="1"/>
</dbReference>
<dbReference type="AlphaFoldDB" id="A0A9X3PNG8"/>
<comment type="catalytic activity">
    <reaction evidence="1">
        <text>Hydrolysis of terminal non-reducing beta-D-galactose residues in beta-D-galactosides.</text>
        <dbReference type="EC" id="3.2.1.23"/>
    </reaction>
</comment>
<evidence type="ECO:0000256" key="2">
    <source>
        <dbReference type="ARBA" id="ARBA00005940"/>
    </source>
</evidence>
<organism evidence="10 11">
    <name type="scientific">Glycomyces luteolus</name>
    <dbReference type="NCBI Taxonomy" id="2670330"/>
    <lineage>
        <taxon>Bacteria</taxon>
        <taxon>Bacillati</taxon>
        <taxon>Actinomycetota</taxon>
        <taxon>Actinomycetes</taxon>
        <taxon>Glycomycetales</taxon>
        <taxon>Glycomycetaceae</taxon>
        <taxon>Glycomyces</taxon>
    </lineage>
</organism>
<dbReference type="InterPro" id="IPR003476">
    <property type="entry name" value="Glyco_hydro_42"/>
</dbReference>
<dbReference type="GO" id="GO:0005975">
    <property type="term" value="P:carbohydrate metabolic process"/>
    <property type="evidence" value="ECO:0007669"/>
    <property type="project" value="InterPro"/>
</dbReference>
<evidence type="ECO:0000259" key="8">
    <source>
        <dbReference type="Pfam" id="PF02449"/>
    </source>
</evidence>
<evidence type="ECO:0000256" key="7">
    <source>
        <dbReference type="ARBA" id="ARBA00023295"/>
    </source>
</evidence>
<proteinExistence type="inferred from homology"/>
<accession>A0A9X3PNG8</accession>
<keyword evidence="5 10" id="KW-0378">Hydrolase</keyword>
<dbReference type="EMBL" id="JAPZVP010000020">
    <property type="protein sequence ID" value="MDA1362150.1"/>
    <property type="molecule type" value="Genomic_DNA"/>
</dbReference>
<dbReference type="GO" id="GO:0046872">
    <property type="term" value="F:metal ion binding"/>
    <property type="evidence" value="ECO:0007669"/>
    <property type="project" value="UniProtKB-KW"/>
</dbReference>
<evidence type="ECO:0000313" key="11">
    <source>
        <dbReference type="Proteomes" id="UP001146067"/>
    </source>
</evidence>
<dbReference type="Pfam" id="PF02449">
    <property type="entry name" value="Glyco_hydro_42"/>
    <property type="match status" value="1"/>
</dbReference>
<dbReference type="CDD" id="cd03143">
    <property type="entry name" value="A4_beta-galactosidase_middle_domain"/>
    <property type="match status" value="1"/>
</dbReference>
<comment type="similarity">
    <text evidence="2">Belongs to the glycosyl hydrolase 42 family.</text>
</comment>
<evidence type="ECO:0000256" key="6">
    <source>
        <dbReference type="ARBA" id="ARBA00022833"/>
    </source>
</evidence>
<sequence length="695" mass="76562">MTAVVEAGVCARCVALPPGPEGDFVNQPFGVPGVQGRGLLVGANYHPHDSEPETWRRDVAMMREAKISVVRLGHLAWDTFEPADGVFRFEWFDECMDLVHENGIGVILDLAVRPAPLWLHRKHPSIDVTDAAGNRLYANHRYMDDVGDPHFRSHARRFAEQVVRRYAGHPALAAFGIDNEPGDGPISYSETVRERFIEWLRVRYGTAEALNRAWAGHRWSRRIGDFEEVGLPTPGSGGGAPERVLDFRRFVSDEVNRYLTALFDVVEAHAPGALTTTNMWYYSPLRHFDYAPIAYSGRMTRAGNGFYPGSSIMDDGGLRHALFGIARIQFESTNPFWCTEFTTMTATPGSIRKSAYASLMLGNQLVCGWTWQTMHAGEEQFLQGMVDWDGVPNRKLDEYRQIAQEFAKIGPHGFPYVPRAEVAVALDFASQIASAALPERHDAQAQTAFDAALDRNVDVRIVDVSLSELDYKLLVVPGVLVLDEAAALKIRAFVERGGTVVMTSDSATLDANGQVFDTTRPGFLADVFGVRVGSYEEPQFLNELARGRSGDSGIDVMVGGARIATAAPRFDIVEAGTAEVLGSAVGFEREYPLVTVNEYGAGRAVYVGIPARRELLDAVLEAEIERLGIRRGPVVPAGVMARRIDDRHVLYLNLDAEPKPIELQGKATSVLRDVRYEGGFTLGAYDAEFVELDAA</sequence>
<dbReference type="EC" id="3.2.1.23" evidence="3"/>